<dbReference type="SMART" id="SM00240">
    <property type="entry name" value="FHA"/>
    <property type="match status" value="1"/>
</dbReference>
<dbReference type="Pfam" id="PF00481">
    <property type="entry name" value="PP2C"/>
    <property type="match status" value="1"/>
</dbReference>
<dbReference type="SUPFAM" id="SSF49879">
    <property type="entry name" value="SMAD/FHA domain"/>
    <property type="match status" value="1"/>
</dbReference>
<keyword evidence="7" id="KW-0904">Protein phosphatase</keyword>
<evidence type="ECO:0000256" key="6">
    <source>
        <dbReference type="ARBA" id="ARBA00022842"/>
    </source>
</evidence>
<evidence type="ECO:0000259" key="10">
    <source>
        <dbReference type="PROSITE" id="PS50006"/>
    </source>
</evidence>
<dbReference type="PANTHER" id="PTHR13832">
    <property type="entry name" value="PROTEIN PHOSPHATASE 2C"/>
    <property type="match status" value="1"/>
</dbReference>
<evidence type="ECO:0000256" key="9">
    <source>
        <dbReference type="SAM" id="Phobius"/>
    </source>
</evidence>
<organism evidence="12 13">
    <name type="scientific">Arabidopsis arenosa</name>
    <name type="common">Sand rock-cress</name>
    <name type="synonym">Cardaminopsis arenosa</name>
    <dbReference type="NCBI Taxonomy" id="38785"/>
    <lineage>
        <taxon>Eukaryota</taxon>
        <taxon>Viridiplantae</taxon>
        <taxon>Streptophyta</taxon>
        <taxon>Embryophyta</taxon>
        <taxon>Tracheophyta</taxon>
        <taxon>Spermatophyta</taxon>
        <taxon>Magnoliopsida</taxon>
        <taxon>eudicotyledons</taxon>
        <taxon>Gunneridae</taxon>
        <taxon>Pentapetalae</taxon>
        <taxon>rosids</taxon>
        <taxon>malvids</taxon>
        <taxon>Brassicales</taxon>
        <taxon>Brassicaceae</taxon>
        <taxon>Camelineae</taxon>
        <taxon>Arabidopsis</taxon>
    </lineage>
</organism>
<keyword evidence="13" id="KW-1185">Reference proteome</keyword>
<dbReference type="CDD" id="cd22678">
    <property type="entry name" value="FHA_PP2C70-like"/>
    <property type="match status" value="1"/>
</dbReference>
<evidence type="ECO:0000256" key="8">
    <source>
        <dbReference type="ARBA" id="ARBA00023211"/>
    </source>
</evidence>
<dbReference type="PIRSF" id="PIRSF016465">
    <property type="entry name" value="Kap_phosphatase"/>
    <property type="match status" value="1"/>
</dbReference>
<dbReference type="FunFam" id="3.60.40.10:FF:000047">
    <property type="entry name" value="Protein phosphatase 2C 70"/>
    <property type="match status" value="1"/>
</dbReference>
<dbReference type="Pfam" id="PF00498">
    <property type="entry name" value="FHA"/>
    <property type="match status" value="1"/>
</dbReference>
<reference evidence="12" key="1">
    <citation type="submission" date="2021-01" db="EMBL/GenBank/DDBJ databases">
        <authorList>
            <person name="Bezrukov I."/>
        </authorList>
    </citation>
    <scope>NUCLEOTIDE SEQUENCE</scope>
</reference>
<dbReference type="Proteomes" id="UP000682877">
    <property type="component" value="Chromosome 6"/>
</dbReference>
<dbReference type="PROSITE" id="PS50006">
    <property type="entry name" value="FHA_DOMAIN"/>
    <property type="match status" value="1"/>
</dbReference>
<evidence type="ECO:0000259" key="11">
    <source>
        <dbReference type="PROSITE" id="PS51746"/>
    </source>
</evidence>
<name>A0A8S2AR51_ARAAE</name>
<dbReference type="InterPro" id="IPR016660">
    <property type="entry name" value="Kinase_assoc_Pase"/>
</dbReference>
<dbReference type="PANTHER" id="PTHR13832:SF643">
    <property type="entry name" value="PROTEIN PHOSPHATASE 2C-RELATED"/>
    <property type="match status" value="1"/>
</dbReference>
<evidence type="ECO:0000256" key="2">
    <source>
        <dbReference type="ARBA" id="ARBA00001946"/>
    </source>
</evidence>
<dbReference type="SMART" id="SM00332">
    <property type="entry name" value="PP2Cc"/>
    <property type="match status" value="1"/>
</dbReference>
<dbReference type="InterPro" id="IPR008984">
    <property type="entry name" value="SMAD_FHA_dom_sf"/>
</dbReference>
<dbReference type="EC" id="3.1.3.16" evidence="3"/>
<accession>A0A8S2AR51</accession>
<evidence type="ECO:0000313" key="12">
    <source>
        <dbReference type="EMBL" id="CAE6110034.1"/>
    </source>
</evidence>
<dbReference type="Gene3D" id="2.60.200.20">
    <property type="match status" value="1"/>
</dbReference>
<dbReference type="InterPro" id="IPR000253">
    <property type="entry name" value="FHA_dom"/>
</dbReference>
<dbReference type="FunFam" id="2.60.200.20:FF:000035">
    <property type="entry name" value="Protein phosphatase 2C 70"/>
    <property type="match status" value="1"/>
</dbReference>
<keyword evidence="9" id="KW-0812">Transmembrane</keyword>
<keyword evidence="6" id="KW-0460">Magnesium</keyword>
<keyword evidence="5" id="KW-0378">Hydrolase</keyword>
<evidence type="ECO:0000256" key="1">
    <source>
        <dbReference type="ARBA" id="ARBA00001936"/>
    </source>
</evidence>
<keyword evidence="9" id="KW-1133">Transmembrane helix</keyword>
<dbReference type="SUPFAM" id="SSF81606">
    <property type="entry name" value="PP2C-like"/>
    <property type="match status" value="1"/>
</dbReference>
<dbReference type="InterPro" id="IPR036457">
    <property type="entry name" value="PPM-type-like_dom_sf"/>
</dbReference>
<feature type="domain" description="PPM-type phosphatase" evidence="11">
    <location>
        <begin position="304"/>
        <end position="577"/>
    </location>
</feature>
<dbReference type="InterPro" id="IPR001932">
    <property type="entry name" value="PPM-type_phosphatase-like_dom"/>
</dbReference>
<keyword evidence="4" id="KW-0479">Metal-binding</keyword>
<dbReference type="AlphaFoldDB" id="A0A8S2AR51"/>
<dbReference type="GO" id="GO:0046872">
    <property type="term" value="F:metal ion binding"/>
    <property type="evidence" value="ECO:0007669"/>
    <property type="project" value="UniProtKB-KW"/>
</dbReference>
<feature type="domain" description="FHA" evidence="10">
    <location>
        <begin position="208"/>
        <end position="259"/>
    </location>
</feature>
<dbReference type="PROSITE" id="PS01032">
    <property type="entry name" value="PPM_1"/>
    <property type="match status" value="1"/>
</dbReference>
<evidence type="ECO:0000256" key="4">
    <source>
        <dbReference type="ARBA" id="ARBA00022723"/>
    </source>
</evidence>
<evidence type="ECO:0000256" key="5">
    <source>
        <dbReference type="ARBA" id="ARBA00022801"/>
    </source>
</evidence>
<evidence type="ECO:0000256" key="3">
    <source>
        <dbReference type="ARBA" id="ARBA00013081"/>
    </source>
</evidence>
<comment type="cofactor">
    <cofactor evidence="1">
        <name>Mn(2+)</name>
        <dbReference type="ChEBI" id="CHEBI:29035"/>
    </cofactor>
</comment>
<dbReference type="CDD" id="cd00143">
    <property type="entry name" value="PP2Cc"/>
    <property type="match status" value="1"/>
</dbReference>
<protein>
    <recommendedName>
        <fullName evidence="3">protein-serine/threonine phosphatase</fullName>
        <ecNumber evidence="3">3.1.3.16</ecNumber>
    </recommendedName>
</protein>
<dbReference type="InterPro" id="IPR015655">
    <property type="entry name" value="PP2C"/>
</dbReference>
<sequence>MAMVEMVNIIGLFMVLMLLLITLIILFACKPWRYFSRFRSSRFSSTFKVGDLQRPLISDDGNLIQGQTSEVTREYDLEGACYQNDGLLHSSLTEGRFYKQRLPSSSPHFTQGESFILEVISEPSDNALVGQTLKLPAEKGSLTEVQTYDWQNNRNENFQYDLEKDRLINLSPGLVENQRSWLSLEVIAGPAIGLQHVVNSTSSSKLPVKLGRVSPSDLALKDSEVSGKHAQITWNSTKLKWELVDMGSLNGTLVNSQSVSHPDLGSRKWGNPVELASDDIITLGTTTKVYVRISSQNEFQIPFKIGVASDPMAVRRGGKQLPMEDICHYKWPLPGANKFGLFCVCDGHGGSGAAESAIKIIPEVLGNILSDSLRKEKVLSKRDASDVLRDMFAKTEARLDEHQYEGCTATVLLVWKDNEENFFAQCANLGDSACVIHLDGRCIQMTEDHRVVSLSERKRFQEAGVPLRDGETRIFGINLARMLGDKFPKQQDSRFSAEPYISEPLRIDQPSKDFFAVLASDGLWDVVSPKKAVQLVLQMRDKERGTENSAEKIANGLLNEARAMRTKDNTSIIYLGFDTSL</sequence>
<comment type="cofactor">
    <cofactor evidence="2">
        <name>Mg(2+)</name>
        <dbReference type="ChEBI" id="CHEBI:18420"/>
    </cofactor>
</comment>
<gene>
    <name evidence="12" type="ORF">AARE701A_LOCUS15639</name>
</gene>
<dbReference type="GO" id="GO:0004722">
    <property type="term" value="F:protein serine/threonine phosphatase activity"/>
    <property type="evidence" value="ECO:0007669"/>
    <property type="project" value="UniProtKB-EC"/>
</dbReference>
<evidence type="ECO:0000256" key="7">
    <source>
        <dbReference type="ARBA" id="ARBA00022912"/>
    </source>
</evidence>
<feature type="transmembrane region" description="Helical" evidence="9">
    <location>
        <begin position="6"/>
        <end position="29"/>
    </location>
</feature>
<evidence type="ECO:0000313" key="13">
    <source>
        <dbReference type="Proteomes" id="UP000682877"/>
    </source>
</evidence>
<keyword evidence="8" id="KW-0464">Manganese</keyword>
<proteinExistence type="predicted"/>
<dbReference type="Gene3D" id="3.60.40.10">
    <property type="entry name" value="PPM-type phosphatase domain"/>
    <property type="match status" value="1"/>
</dbReference>
<dbReference type="EMBL" id="LR999456">
    <property type="protein sequence ID" value="CAE6110034.1"/>
    <property type="molecule type" value="Genomic_DNA"/>
</dbReference>
<dbReference type="InterPro" id="IPR000222">
    <property type="entry name" value="PP2C_BS"/>
</dbReference>
<dbReference type="PROSITE" id="PS51746">
    <property type="entry name" value="PPM_2"/>
    <property type="match status" value="1"/>
</dbReference>
<keyword evidence="9" id="KW-0472">Membrane</keyword>